<keyword evidence="2" id="KW-1185">Reference proteome</keyword>
<dbReference type="AlphaFoldDB" id="A0A1X7ILE0"/>
<name>A0A1X7ILE0_9BACL</name>
<gene>
    <name evidence="1" type="ORF">SAMN06295960_0548</name>
</gene>
<accession>A0A1X7ILE0</accession>
<sequence>MYHSHTVLWGKRLAICFFIGMLLAAGWSSGSKSSFALERDMELLDQDKQAASNKKRSADGPWAAFVRQGQLWINIAGKETRLIRESTVSRPRWSHDGSQIAYTLHDKECWVYQLHTKRALKLSDDARSYQWSPTKNVLAVQEGKLLSLYDGASNGDSVQLKPVISGVGNYSWQPGGERFLVSSQAALLPSGWTQVQLYSVPEDAKMDSGKVQLLYTLPAQEDDFFAVGTSIFKWSPDQEWVAFYAVPTASLSADGNTLCMLSRDGKCFYTLNMMLKEPNWFQWSRAKTPLQLANIAGGGRMTVENKHLVVNTAPASQGKNNTPEGYADRDLAWVDDSRIVVSRSKETEWSEDESKRPLPRLVIQNMDGPKSHALTSPPSGWGDFYPYVDDAWDRLTWVRTDRKQAQVWESAVAGTHHRLMIRQLDVPESYYERWDWSEVLDWHST</sequence>
<dbReference type="Gene3D" id="2.120.10.30">
    <property type="entry name" value="TolB, C-terminal domain"/>
    <property type="match status" value="1"/>
</dbReference>
<reference evidence="1 2" key="1">
    <citation type="submission" date="2017-04" db="EMBL/GenBank/DDBJ databases">
        <authorList>
            <person name="Afonso C.L."/>
            <person name="Miller P.J."/>
            <person name="Scott M.A."/>
            <person name="Spackman E."/>
            <person name="Goraichik I."/>
            <person name="Dimitrov K.M."/>
            <person name="Suarez D.L."/>
            <person name="Swayne D.E."/>
        </authorList>
    </citation>
    <scope>NUCLEOTIDE SEQUENCE [LARGE SCALE GENOMIC DNA]</scope>
    <source>
        <strain evidence="1 2">11</strain>
    </source>
</reference>
<dbReference type="Proteomes" id="UP000193834">
    <property type="component" value="Unassembled WGS sequence"/>
</dbReference>
<evidence type="ECO:0000313" key="2">
    <source>
        <dbReference type="Proteomes" id="UP000193834"/>
    </source>
</evidence>
<evidence type="ECO:0000313" key="1">
    <source>
        <dbReference type="EMBL" id="SMG15404.1"/>
    </source>
</evidence>
<proteinExistence type="predicted"/>
<dbReference type="EMBL" id="FXAZ01000001">
    <property type="protein sequence ID" value="SMG15404.1"/>
    <property type="molecule type" value="Genomic_DNA"/>
</dbReference>
<organism evidence="1 2">
    <name type="scientific">Paenibacillus aquistagni</name>
    <dbReference type="NCBI Taxonomy" id="1852522"/>
    <lineage>
        <taxon>Bacteria</taxon>
        <taxon>Bacillati</taxon>
        <taxon>Bacillota</taxon>
        <taxon>Bacilli</taxon>
        <taxon>Bacillales</taxon>
        <taxon>Paenibacillaceae</taxon>
        <taxon>Paenibacillus</taxon>
    </lineage>
</organism>
<dbReference type="RefSeq" id="WP_085492802.1">
    <property type="nucleotide sequence ID" value="NZ_FXAZ01000001.1"/>
</dbReference>
<protein>
    <submittedName>
        <fullName evidence="1">WD40-like Beta Propeller Repeat</fullName>
    </submittedName>
</protein>
<dbReference type="OrthoDB" id="9774911at2"/>
<dbReference type="InterPro" id="IPR011042">
    <property type="entry name" value="6-blade_b-propeller_TolB-like"/>
</dbReference>
<dbReference type="STRING" id="1852522.SAMN06295960_0548"/>
<dbReference type="SUPFAM" id="SSF82171">
    <property type="entry name" value="DPP6 N-terminal domain-like"/>
    <property type="match status" value="1"/>
</dbReference>